<dbReference type="EMBL" id="JANBOH010000436">
    <property type="protein sequence ID" value="KAJ1642277.1"/>
    <property type="molecule type" value="Genomic_DNA"/>
</dbReference>
<evidence type="ECO:0000256" key="3">
    <source>
        <dbReference type="ARBA" id="ARBA00022679"/>
    </source>
</evidence>
<keyword evidence="3" id="KW-0808">Transferase</keyword>
<dbReference type="FunFam" id="3.40.50.150:FF:000217">
    <property type="entry name" value="Methyltransferase protein 13"/>
    <property type="match status" value="1"/>
</dbReference>
<comment type="caution">
    <text evidence="5">The sequence shown here is derived from an EMBL/GenBank/DDBJ whole genome shotgun (WGS) entry which is preliminary data.</text>
</comment>
<organism evidence="5 6">
    <name type="scientific">Coemansia asiatica</name>
    <dbReference type="NCBI Taxonomy" id="1052880"/>
    <lineage>
        <taxon>Eukaryota</taxon>
        <taxon>Fungi</taxon>
        <taxon>Fungi incertae sedis</taxon>
        <taxon>Zoopagomycota</taxon>
        <taxon>Kickxellomycotina</taxon>
        <taxon>Kickxellomycetes</taxon>
        <taxon>Kickxellales</taxon>
        <taxon>Kickxellaceae</taxon>
        <taxon>Coemansia</taxon>
    </lineage>
</organism>
<dbReference type="PANTHER" id="PTHR12176:SF80">
    <property type="entry name" value="EEF1A LYSINE METHYLTRANSFERASE 4"/>
    <property type="match status" value="1"/>
</dbReference>
<sequence length="221" mass="25462">MESKTKASTDLRVLPTNNVEYGTREYWQQRYAQEENETFDWFKTYKDLAPLFEQHIGRRDARILMLGCGNSTLSSDMYAAGYENIVNVDYSDVVIEQMGQRCTHQAKMTWEVMDVRQLALDDASVDVAIDKGTLDALMCDKGDSWNPPPELCKNVAAEVDEVDRVLAPGGKFVWITFGQPHFHKRHLVRESWDLDIERLNDGGFDYFVYIMTKKTRPMGTQ</sequence>
<proteinExistence type="inferred from homology"/>
<gene>
    <name evidence="5" type="ORF">LPJ64_005862</name>
</gene>
<dbReference type="CDD" id="cd02440">
    <property type="entry name" value="AdoMet_MTases"/>
    <property type="match status" value="1"/>
</dbReference>
<protein>
    <recommendedName>
        <fullName evidence="4">Methyltransferase type 11 domain-containing protein</fullName>
    </recommendedName>
</protein>
<evidence type="ECO:0000256" key="1">
    <source>
        <dbReference type="ARBA" id="ARBA00008361"/>
    </source>
</evidence>
<dbReference type="Gene3D" id="3.40.50.150">
    <property type="entry name" value="Vaccinia Virus protein VP39"/>
    <property type="match status" value="1"/>
</dbReference>
<comment type="similarity">
    <text evidence="1">Belongs to the methyltransferase superfamily.</text>
</comment>
<keyword evidence="6" id="KW-1185">Reference proteome</keyword>
<dbReference type="GO" id="GO:0008168">
    <property type="term" value="F:methyltransferase activity"/>
    <property type="evidence" value="ECO:0007669"/>
    <property type="project" value="UniProtKB-KW"/>
</dbReference>
<dbReference type="AlphaFoldDB" id="A0A9W7XGD8"/>
<name>A0A9W7XGD8_9FUNG</name>
<feature type="domain" description="Methyltransferase type 11" evidence="4">
    <location>
        <begin position="64"/>
        <end position="173"/>
    </location>
</feature>
<evidence type="ECO:0000256" key="2">
    <source>
        <dbReference type="ARBA" id="ARBA00022603"/>
    </source>
</evidence>
<dbReference type="InterPro" id="IPR013216">
    <property type="entry name" value="Methyltransf_11"/>
</dbReference>
<reference evidence="5" key="1">
    <citation type="submission" date="2022-07" db="EMBL/GenBank/DDBJ databases">
        <title>Phylogenomic reconstructions and comparative analyses of Kickxellomycotina fungi.</title>
        <authorList>
            <person name="Reynolds N.K."/>
            <person name="Stajich J.E."/>
            <person name="Barry K."/>
            <person name="Grigoriev I.V."/>
            <person name="Crous P."/>
            <person name="Smith M.E."/>
        </authorList>
    </citation>
    <scope>NUCLEOTIDE SEQUENCE</scope>
    <source>
        <strain evidence="5">NBRC 105413</strain>
    </source>
</reference>
<dbReference type="PANTHER" id="PTHR12176">
    <property type="entry name" value="SAM-DEPENDENT METHYLTRANSFERASE SUPERFAMILY PROTEIN"/>
    <property type="match status" value="1"/>
</dbReference>
<evidence type="ECO:0000313" key="6">
    <source>
        <dbReference type="Proteomes" id="UP001145021"/>
    </source>
</evidence>
<dbReference type="SUPFAM" id="SSF53335">
    <property type="entry name" value="S-adenosyl-L-methionine-dependent methyltransferases"/>
    <property type="match status" value="1"/>
</dbReference>
<dbReference type="InterPro" id="IPR029063">
    <property type="entry name" value="SAM-dependent_MTases_sf"/>
</dbReference>
<evidence type="ECO:0000313" key="5">
    <source>
        <dbReference type="EMBL" id="KAJ1642277.1"/>
    </source>
</evidence>
<dbReference type="InterPro" id="IPR051419">
    <property type="entry name" value="Lys/N-term_MeTrsfase_sf"/>
</dbReference>
<dbReference type="GO" id="GO:0032259">
    <property type="term" value="P:methylation"/>
    <property type="evidence" value="ECO:0007669"/>
    <property type="project" value="UniProtKB-KW"/>
</dbReference>
<dbReference type="Proteomes" id="UP001145021">
    <property type="component" value="Unassembled WGS sequence"/>
</dbReference>
<keyword evidence="2" id="KW-0489">Methyltransferase</keyword>
<accession>A0A9W7XGD8</accession>
<dbReference type="Pfam" id="PF08241">
    <property type="entry name" value="Methyltransf_11"/>
    <property type="match status" value="1"/>
</dbReference>
<evidence type="ECO:0000259" key="4">
    <source>
        <dbReference type="Pfam" id="PF08241"/>
    </source>
</evidence>